<feature type="domain" description="C2H2-type" evidence="3">
    <location>
        <begin position="927"/>
        <end position="958"/>
    </location>
</feature>
<dbReference type="EMBL" id="NAJO01000027">
    <property type="protein sequence ID" value="OQO02465.1"/>
    <property type="molecule type" value="Genomic_DNA"/>
</dbReference>
<feature type="region of interest" description="Disordered" evidence="2">
    <location>
        <begin position="218"/>
        <end position="259"/>
    </location>
</feature>
<feature type="domain" description="C2H2-type" evidence="3">
    <location>
        <begin position="665"/>
        <end position="696"/>
    </location>
</feature>
<dbReference type="AlphaFoldDB" id="A0A1V8STD9"/>
<dbReference type="STRING" id="1507870.A0A1V8STD9"/>
<feature type="region of interest" description="Disordered" evidence="2">
    <location>
        <begin position="1143"/>
        <end position="1162"/>
    </location>
</feature>
<feature type="compositionally biased region" description="Polar residues" evidence="2">
    <location>
        <begin position="231"/>
        <end position="245"/>
    </location>
</feature>
<dbReference type="Proteomes" id="UP000192596">
    <property type="component" value="Unassembled WGS sequence"/>
</dbReference>
<evidence type="ECO:0000313" key="5">
    <source>
        <dbReference type="Proteomes" id="UP000192596"/>
    </source>
</evidence>
<feature type="compositionally biased region" description="Polar residues" evidence="2">
    <location>
        <begin position="1108"/>
        <end position="1118"/>
    </location>
</feature>
<organism evidence="4 5">
    <name type="scientific">Cryoendolithus antarcticus</name>
    <dbReference type="NCBI Taxonomy" id="1507870"/>
    <lineage>
        <taxon>Eukaryota</taxon>
        <taxon>Fungi</taxon>
        <taxon>Dikarya</taxon>
        <taxon>Ascomycota</taxon>
        <taxon>Pezizomycotina</taxon>
        <taxon>Dothideomycetes</taxon>
        <taxon>Dothideomycetidae</taxon>
        <taxon>Cladosporiales</taxon>
        <taxon>Cladosporiaceae</taxon>
        <taxon>Cryoendolithus</taxon>
    </lineage>
</organism>
<sequence length="1162" mass="127946">MASTFEQKRSAVAELCSRVERAQARVDSDVTSIRDLKTALRDAEAKQARHQVKLSQLKRKLTVAGASLGESGGTSSTKPVNLVSSDEEDIKEEDVFATMDEDQIMSTPEPTIDSTIGKGDRTRKRRRTLAQGFQTIYEDFPTVVMIEGKWQELTCRRCGINCVPGPRFMKGVRGFLRHYNRGHGGRSPERDAVHVFCTLRPVSDVDIALLKAGQLARDHPIQKVDHPNDTPAPTGSNDTNSTTPQLRRPREKSTKSIHPNLPTVIKVDEVWVELTCKDCGANAVRDGSEFMQSDMAFRAHAKRTHDAITNAGLAGYCNMRSVSARDINLMKAGQDPADHQIERIGYTKIAARAVRMPRSDTGVRSESTMPTPATMTNLADDRAKTAPPSEKKPTFGDMFGFDTKLQRIAELSGRVQKYQGRVKVDDEAIVNLEKDIKDYEGRLQNARAARDRHFDKLGLLKREVKELAAGLDAASDDSEDASRDTVMSDSGDQTQNDTTAATTMSSMNTTARTSTSFKTSTPKFSPSNSFPSIHENYPTVIKFQGQWHEITCLECGCNSSLKSKFLDGVSGMRNHFRQQHAANGPGKLDIFGCCALRPVSDTDVGLLEQGLPAFEQPVEVRTQVDTTGVGRKARALVATSHQRILEDVYSEFSTVILLDGAAFELTCKVCGTNSLKDHEKFLKGVKGFKTHYMAAHPQDVGQMKIEELCNMRPVSTRDQRYMKVGLNPMDHSIYPLRPQTQKKAAGLQPQMSSSVGHAPGIDGNVPVHAAAQAASMLAAADSENDVNMKGLFSDSEVHMADAFDGLVSRITDLCTRREKAKQSIASDDTYITDLTRNLEAAQARKRRRSWRLSNGKIKTASSRISLVGNGEIDHVDDMSGASMDDIASRATTHGDPDDNECITAHNRSAIHQDFPMVIQVDEVWCELKCRTCGTNTNATDSKFFNGSESFFRHAYLVHKARVVKAQIVQYCTVRQISDRDADLLRSGQQARDFKIIKAVPQQALHTQRSTTHAADAGGTVANRTSSVGGLRQIHADYPTVVKLNGKWVPDIEQYSNIRPVSDRDRDLLLQGQNGVDSLIRPSLPTKHISGGLAGALVPESSKRRGETQIETPTDSDSAVSVREGAHPPKRLRTVSGVLVDDIEADEIKREEGENDWNSSDDE</sequence>
<keyword evidence="1" id="KW-0175">Coiled coil</keyword>
<feature type="region of interest" description="Disordered" evidence="2">
    <location>
        <begin position="1090"/>
        <end position="1137"/>
    </location>
</feature>
<keyword evidence="5" id="KW-1185">Reference proteome</keyword>
<feature type="domain" description="C2H2-type" evidence="3">
    <location>
        <begin position="550"/>
        <end position="580"/>
    </location>
</feature>
<feature type="region of interest" description="Disordered" evidence="2">
    <location>
        <begin position="470"/>
        <end position="528"/>
    </location>
</feature>
<feature type="compositionally biased region" description="Basic and acidic residues" evidence="2">
    <location>
        <begin position="218"/>
        <end position="228"/>
    </location>
</feature>
<evidence type="ECO:0000256" key="1">
    <source>
        <dbReference type="SAM" id="Coils"/>
    </source>
</evidence>
<proteinExistence type="predicted"/>
<gene>
    <name evidence="4" type="ORF">B0A48_11992</name>
</gene>
<dbReference type="OrthoDB" id="3633687at2759"/>
<dbReference type="InParanoid" id="A0A1V8STD9"/>
<evidence type="ECO:0000256" key="2">
    <source>
        <dbReference type="SAM" id="MobiDB-lite"/>
    </source>
</evidence>
<name>A0A1V8STD9_9PEZI</name>
<protein>
    <recommendedName>
        <fullName evidence="3">C2H2-type domain-containing protein</fullName>
    </recommendedName>
</protein>
<feature type="compositionally biased region" description="Acidic residues" evidence="2">
    <location>
        <begin position="1152"/>
        <end position="1162"/>
    </location>
</feature>
<accession>A0A1V8STD9</accession>
<dbReference type="SMART" id="SM00355">
    <property type="entry name" value="ZnF_C2H2"/>
    <property type="match status" value="5"/>
</dbReference>
<feature type="coiled-coil region" evidence="1">
    <location>
        <begin position="33"/>
        <end position="60"/>
    </location>
</feature>
<feature type="coiled-coil region" evidence="1">
    <location>
        <begin position="429"/>
        <end position="456"/>
    </location>
</feature>
<feature type="domain" description="C2H2-type" evidence="3">
    <location>
        <begin position="153"/>
        <end position="183"/>
    </location>
</feature>
<feature type="domain" description="C2H2-type" evidence="3">
    <location>
        <begin position="274"/>
        <end position="305"/>
    </location>
</feature>
<dbReference type="InterPro" id="IPR013087">
    <property type="entry name" value="Znf_C2H2_type"/>
</dbReference>
<comment type="caution">
    <text evidence="4">The sequence shown here is derived from an EMBL/GenBank/DDBJ whole genome shotgun (WGS) entry which is preliminary data.</text>
</comment>
<reference evidence="5" key="1">
    <citation type="submission" date="2017-03" db="EMBL/GenBank/DDBJ databases">
        <title>Genomes of endolithic fungi from Antarctica.</title>
        <authorList>
            <person name="Coleine C."/>
            <person name="Masonjones S."/>
            <person name="Stajich J.E."/>
        </authorList>
    </citation>
    <scope>NUCLEOTIDE SEQUENCE [LARGE SCALE GENOMIC DNA]</scope>
    <source>
        <strain evidence="5">CCFEE 5527</strain>
    </source>
</reference>
<feature type="compositionally biased region" description="Low complexity" evidence="2">
    <location>
        <begin position="492"/>
        <end position="527"/>
    </location>
</feature>
<evidence type="ECO:0000313" key="4">
    <source>
        <dbReference type="EMBL" id="OQO02465.1"/>
    </source>
</evidence>
<evidence type="ECO:0000259" key="3">
    <source>
        <dbReference type="SMART" id="SM00355"/>
    </source>
</evidence>